<organism evidence="14 15">
    <name type="scientific">Vespula maculifrons</name>
    <name type="common">Eastern yellow jacket</name>
    <name type="synonym">Wasp</name>
    <dbReference type="NCBI Taxonomy" id="7453"/>
    <lineage>
        <taxon>Eukaryota</taxon>
        <taxon>Metazoa</taxon>
        <taxon>Ecdysozoa</taxon>
        <taxon>Arthropoda</taxon>
        <taxon>Hexapoda</taxon>
        <taxon>Insecta</taxon>
        <taxon>Pterygota</taxon>
        <taxon>Neoptera</taxon>
        <taxon>Endopterygota</taxon>
        <taxon>Hymenoptera</taxon>
        <taxon>Apocrita</taxon>
        <taxon>Aculeata</taxon>
        <taxon>Vespoidea</taxon>
        <taxon>Vespidae</taxon>
        <taxon>Vespinae</taxon>
        <taxon>Vespula</taxon>
    </lineage>
</organism>
<evidence type="ECO:0000256" key="8">
    <source>
        <dbReference type="ARBA" id="ARBA00023157"/>
    </source>
</evidence>
<keyword evidence="10" id="KW-0325">Glycoprotein</keyword>
<evidence type="ECO:0000256" key="2">
    <source>
        <dbReference type="ARBA" id="ARBA00004651"/>
    </source>
</evidence>
<reference evidence="14 15" key="1">
    <citation type="journal article" date="2024" name="Ann. Entomol. Soc. Am.">
        <title>Genomic analyses of the southern and eastern yellowjacket wasps (Hymenoptera: Vespidae) reveal evolutionary signatures of social life.</title>
        <authorList>
            <person name="Catto M.A."/>
            <person name="Caine P.B."/>
            <person name="Orr S.E."/>
            <person name="Hunt B.G."/>
            <person name="Goodisman M.A.D."/>
        </authorList>
    </citation>
    <scope>NUCLEOTIDE SEQUENCE [LARGE SCALE GENOMIC DNA]</scope>
    <source>
        <strain evidence="14">232</strain>
        <tissue evidence="14">Head and thorax</tissue>
    </source>
</reference>
<evidence type="ECO:0000256" key="11">
    <source>
        <dbReference type="ARBA" id="ARBA00040821"/>
    </source>
</evidence>
<dbReference type="Pfam" id="PF01130">
    <property type="entry name" value="CD36"/>
    <property type="match status" value="1"/>
</dbReference>
<evidence type="ECO:0000256" key="12">
    <source>
        <dbReference type="ARBA" id="ARBA00042244"/>
    </source>
</evidence>
<protein>
    <recommendedName>
        <fullName evidence="11">Scavenger receptor class B member 1</fullName>
    </recommendedName>
    <alternativeName>
        <fullName evidence="12">SR-BI</fullName>
    </alternativeName>
</protein>
<comment type="similarity">
    <text evidence="3">Belongs to the CD36 family.</text>
</comment>
<keyword evidence="7 13" id="KW-0472">Membrane</keyword>
<evidence type="ECO:0000256" key="3">
    <source>
        <dbReference type="ARBA" id="ARBA00010532"/>
    </source>
</evidence>
<evidence type="ECO:0000256" key="5">
    <source>
        <dbReference type="ARBA" id="ARBA00022692"/>
    </source>
</evidence>
<comment type="subcellular location">
    <subcellularLocation>
        <location evidence="2">Cell membrane</location>
        <topology evidence="2">Multi-pass membrane protein</topology>
    </subcellularLocation>
    <subcellularLocation>
        <location evidence="1">Membrane</location>
        <location evidence="1">Caveola</location>
        <topology evidence="1">Multi-pass membrane protein</topology>
    </subcellularLocation>
</comment>
<dbReference type="PANTHER" id="PTHR11923:SF110">
    <property type="entry name" value="SCAVENGER RECEPTOR CLASS B MEMBER 1"/>
    <property type="match status" value="1"/>
</dbReference>
<keyword evidence="9" id="KW-0675">Receptor</keyword>
<feature type="transmembrane region" description="Helical" evidence="13">
    <location>
        <begin position="27"/>
        <end position="47"/>
    </location>
</feature>
<evidence type="ECO:0000313" key="15">
    <source>
        <dbReference type="Proteomes" id="UP001607303"/>
    </source>
</evidence>
<sequence>MFNVFEMKSEEKNETVKKDQSNFLRNWYVWIISMIGLSSLFLLVTFWCTNIFQDTILSSLIIQKGTTSFDFWERPPVKLIYKFYIFNYTNVEDFESGKANKLRVQQLGPYIYRETKKRVNVQIHENGTISYQEEKSYQWESGNPENEMIVVPNIPLLAAISYFRNLHITAKLLLNLGLSTMNIKTFLNLTVNDFLWGYDDNLYNVLKALSSLQEPLPYERFGILVGSNGISKDRITINTGFNDMNYLGIIEKINGKSIQNIWGDEKCDKIYGTDGSIFPPKWINNYSTPLYIYVKELCKPLSFHFHEYGNVHGIPSLRYKMSVDSLKISSTDSCFCPKTVGHNASERKCPPTGTFNVSACNSGLPILISLPNFYGADQSLIESIDGLKPNETLHESFLDLHQFLALPMNGSSKMQLNVEVRRAIGMPYTGKMKDGMILPIMWYDNTLDVLPQKFVNIFFDAHFVITIVEQAFRWGSVLVFLSCICALLIKVRNHCIHRHLPLCENVSVGNRLIEG</sequence>
<dbReference type="Proteomes" id="UP001607303">
    <property type="component" value="Unassembled WGS sequence"/>
</dbReference>
<accession>A0ABD2AS05</accession>
<dbReference type="InterPro" id="IPR002159">
    <property type="entry name" value="CD36_fam"/>
</dbReference>
<keyword evidence="5 13" id="KW-0812">Transmembrane</keyword>
<evidence type="ECO:0000256" key="1">
    <source>
        <dbReference type="ARBA" id="ARBA00004189"/>
    </source>
</evidence>
<keyword evidence="15" id="KW-1185">Reference proteome</keyword>
<evidence type="ECO:0000313" key="14">
    <source>
        <dbReference type="EMBL" id="KAL2723376.1"/>
    </source>
</evidence>
<evidence type="ECO:0000256" key="13">
    <source>
        <dbReference type="SAM" id="Phobius"/>
    </source>
</evidence>
<evidence type="ECO:0000256" key="10">
    <source>
        <dbReference type="ARBA" id="ARBA00023180"/>
    </source>
</evidence>
<keyword evidence="6 13" id="KW-1133">Transmembrane helix</keyword>
<dbReference type="GO" id="GO:0005901">
    <property type="term" value="C:caveola"/>
    <property type="evidence" value="ECO:0007669"/>
    <property type="project" value="UniProtKB-SubCell"/>
</dbReference>
<proteinExistence type="inferred from homology"/>
<comment type="caution">
    <text evidence="14">The sequence shown here is derived from an EMBL/GenBank/DDBJ whole genome shotgun (WGS) entry which is preliminary data.</text>
</comment>
<dbReference type="EMBL" id="JAYRBN010000114">
    <property type="protein sequence ID" value="KAL2723376.1"/>
    <property type="molecule type" value="Genomic_DNA"/>
</dbReference>
<evidence type="ECO:0000256" key="9">
    <source>
        <dbReference type="ARBA" id="ARBA00023170"/>
    </source>
</evidence>
<keyword evidence="8" id="KW-1015">Disulfide bond</keyword>
<name>A0ABD2AS05_VESMC</name>
<gene>
    <name evidence="14" type="ORF">V1477_019227</name>
</gene>
<evidence type="ECO:0000256" key="6">
    <source>
        <dbReference type="ARBA" id="ARBA00022989"/>
    </source>
</evidence>
<dbReference type="PRINTS" id="PR01609">
    <property type="entry name" value="CD36FAMILY"/>
</dbReference>
<dbReference type="PANTHER" id="PTHR11923">
    <property type="entry name" value="SCAVENGER RECEPTOR CLASS B TYPE-1 SR-B1"/>
    <property type="match status" value="1"/>
</dbReference>
<dbReference type="AlphaFoldDB" id="A0ABD2AS05"/>
<evidence type="ECO:0000256" key="7">
    <source>
        <dbReference type="ARBA" id="ARBA00023136"/>
    </source>
</evidence>
<evidence type="ECO:0000256" key="4">
    <source>
        <dbReference type="ARBA" id="ARBA00022475"/>
    </source>
</evidence>
<keyword evidence="4" id="KW-1003">Cell membrane</keyword>